<keyword evidence="2" id="KW-1185">Reference proteome</keyword>
<evidence type="ECO:0000313" key="2">
    <source>
        <dbReference type="Proteomes" id="UP000789759"/>
    </source>
</evidence>
<protein>
    <submittedName>
        <fullName evidence="1">25237_t:CDS:1</fullName>
    </submittedName>
</protein>
<sequence length="119" mass="13619">MLDEVEQLDISEITRVISAEIVGEFYDQKFKEKLLLLLMPTLQSLNVNKKNSKEVEEELSSSLLVKTSLKIVEIDFKVDPSSSLLVRMTLKIMKINPSKLNEKLYNITSEKVTDIGEKM</sequence>
<name>A0A9N8ZZ41_9GLOM</name>
<organism evidence="1 2">
    <name type="scientific">Cetraspora pellucida</name>
    <dbReference type="NCBI Taxonomy" id="1433469"/>
    <lineage>
        <taxon>Eukaryota</taxon>
        <taxon>Fungi</taxon>
        <taxon>Fungi incertae sedis</taxon>
        <taxon>Mucoromycota</taxon>
        <taxon>Glomeromycotina</taxon>
        <taxon>Glomeromycetes</taxon>
        <taxon>Diversisporales</taxon>
        <taxon>Gigasporaceae</taxon>
        <taxon>Cetraspora</taxon>
    </lineage>
</organism>
<dbReference type="AlphaFoldDB" id="A0A9N8ZZ41"/>
<gene>
    <name evidence="1" type="ORF">CPELLU_LOCUS2940</name>
</gene>
<proteinExistence type="predicted"/>
<dbReference type="Proteomes" id="UP000789759">
    <property type="component" value="Unassembled WGS sequence"/>
</dbReference>
<accession>A0A9N8ZZ41</accession>
<comment type="caution">
    <text evidence="1">The sequence shown here is derived from an EMBL/GenBank/DDBJ whole genome shotgun (WGS) entry which is preliminary data.</text>
</comment>
<evidence type="ECO:0000313" key="1">
    <source>
        <dbReference type="EMBL" id="CAG8511522.1"/>
    </source>
</evidence>
<reference evidence="1" key="1">
    <citation type="submission" date="2021-06" db="EMBL/GenBank/DDBJ databases">
        <authorList>
            <person name="Kallberg Y."/>
            <person name="Tangrot J."/>
            <person name="Rosling A."/>
        </authorList>
    </citation>
    <scope>NUCLEOTIDE SEQUENCE</scope>
    <source>
        <strain evidence="1">FL966</strain>
    </source>
</reference>
<dbReference type="EMBL" id="CAJVQA010001353">
    <property type="protein sequence ID" value="CAG8511522.1"/>
    <property type="molecule type" value="Genomic_DNA"/>
</dbReference>